<sequence length="166" mass="17249">MRAPGLLLVDLPLGGQVRIGAGGTPHHPHQRGDPVQDLAAVDHPQLDDAPRLGLLTQLLDPGAVQHRHRLVVAGGGHVHDVFEQRALVAEVEVHGLHGDAGALGHLVEQRRPVATGEEELGGRVDDAPAGGPGLLGAADAAGRCAVGFRRSLDPVPHSLEPTLVTR</sequence>
<keyword evidence="2" id="KW-1185">Reference proteome</keyword>
<evidence type="ECO:0000313" key="1">
    <source>
        <dbReference type="EMBL" id="BCJ47684.1"/>
    </source>
</evidence>
<organism evidence="1 2">
    <name type="scientific">Actinoplanes ianthinogenes</name>
    <dbReference type="NCBI Taxonomy" id="122358"/>
    <lineage>
        <taxon>Bacteria</taxon>
        <taxon>Bacillati</taxon>
        <taxon>Actinomycetota</taxon>
        <taxon>Actinomycetes</taxon>
        <taxon>Micromonosporales</taxon>
        <taxon>Micromonosporaceae</taxon>
        <taxon>Actinoplanes</taxon>
    </lineage>
</organism>
<proteinExistence type="predicted"/>
<reference evidence="1 2" key="1">
    <citation type="submission" date="2020-08" db="EMBL/GenBank/DDBJ databases">
        <title>Whole genome shotgun sequence of Actinoplanes ianthinogenes NBRC 13996.</title>
        <authorList>
            <person name="Komaki H."/>
            <person name="Tamura T."/>
        </authorList>
    </citation>
    <scope>NUCLEOTIDE SEQUENCE [LARGE SCALE GENOMIC DNA]</scope>
    <source>
        <strain evidence="1 2">NBRC 13996</strain>
    </source>
</reference>
<gene>
    <name evidence="1" type="ORF">Aiant_83410</name>
</gene>
<dbReference type="Proteomes" id="UP000676967">
    <property type="component" value="Chromosome"/>
</dbReference>
<accession>A0ABM7M7U7</accession>
<name>A0ABM7M7U7_9ACTN</name>
<evidence type="ECO:0000313" key="2">
    <source>
        <dbReference type="Proteomes" id="UP000676967"/>
    </source>
</evidence>
<protein>
    <submittedName>
        <fullName evidence="1">Uncharacterized protein</fullName>
    </submittedName>
</protein>
<dbReference type="EMBL" id="AP023356">
    <property type="protein sequence ID" value="BCJ47684.1"/>
    <property type="molecule type" value="Genomic_DNA"/>
</dbReference>